<dbReference type="PROSITE" id="PS50294">
    <property type="entry name" value="WD_REPEATS_REGION"/>
    <property type="match status" value="2"/>
</dbReference>
<protein>
    <recommendedName>
        <fullName evidence="4">WD domain, G-beta repeat protein</fullName>
    </recommendedName>
</protein>
<sequence>MDSETIITAIRMFSIQFFEELELMVLKSNQTDSNIYIQEIQKTNLCWTSKFNPILEQFNQFDAYNQCQQLLVSLELGSHRSTQNDQQQQINIKNMTQEIQSVNTQTNIPPSETNQSSNQLNVKSFDYQLIQECSISQSDKCLAIAIDKDCSTLMAGCHSLIKVFEFNQGMIKLIQTLNQHKDQVTTLNFMQTSKQFISGSCDKSIIIWKQNQNNLWSYQQILNEHNDIIQCLIINTNEDLIISGSDDCTIKFWINKNEWFCQQTINDHSKKVFGLSFNQQQNRVVSCGYDQYILIIEQSEQNKEWKVIQKIIDNYGYRICFIDNNMFTFSPKSQEQISVYEMNNNNKQFTKTRDIPIKSGSDINERFPQQYINQKSILVSKNGQYVNLIRKKQNGEFLTEQSIHFGINSLYGTMSNDGEYLITWDNKSKQIQIRRYKEQ</sequence>
<evidence type="ECO:0000313" key="3">
    <source>
        <dbReference type="Proteomes" id="UP000689195"/>
    </source>
</evidence>
<organism evidence="2 3">
    <name type="scientific">Paramecium pentaurelia</name>
    <dbReference type="NCBI Taxonomy" id="43138"/>
    <lineage>
        <taxon>Eukaryota</taxon>
        <taxon>Sar</taxon>
        <taxon>Alveolata</taxon>
        <taxon>Ciliophora</taxon>
        <taxon>Intramacronucleata</taxon>
        <taxon>Oligohymenophorea</taxon>
        <taxon>Peniculida</taxon>
        <taxon>Parameciidae</taxon>
        <taxon>Paramecium</taxon>
    </lineage>
</organism>
<dbReference type="EMBL" id="CAJJDO010000183">
    <property type="protein sequence ID" value="CAD8213656.1"/>
    <property type="molecule type" value="Genomic_DNA"/>
</dbReference>
<dbReference type="PANTHER" id="PTHR19920:SF0">
    <property type="entry name" value="CYTOSOLIC IRON-SULFUR PROTEIN ASSEMBLY PROTEIN CIAO1-RELATED"/>
    <property type="match status" value="1"/>
</dbReference>
<name>A0A8S1YGN1_9CILI</name>
<comment type="caution">
    <text evidence="2">The sequence shown here is derived from an EMBL/GenBank/DDBJ whole genome shotgun (WGS) entry which is preliminary data.</text>
</comment>
<gene>
    <name evidence="2" type="ORF">PPENT_87.1.T1830025</name>
</gene>
<proteinExistence type="predicted"/>
<dbReference type="GO" id="GO:0097361">
    <property type="term" value="C:cytosolic [4Fe-4S] assembly targeting complex"/>
    <property type="evidence" value="ECO:0007669"/>
    <property type="project" value="TreeGrafter"/>
</dbReference>
<dbReference type="SMART" id="SM00320">
    <property type="entry name" value="WD40"/>
    <property type="match status" value="4"/>
</dbReference>
<dbReference type="GO" id="GO:0016226">
    <property type="term" value="P:iron-sulfur cluster assembly"/>
    <property type="evidence" value="ECO:0007669"/>
    <property type="project" value="TreeGrafter"/>
</dbReference>
<dbReference type="PANTHER" id="PTHR19920">
    <property type="entry name" value="WD40 PROTEIN CIAO1"/>
    <property type="match status" value="1"/>
</dbReference>
<dbReference type="InterPro" id="IPR001680">
    <property type="entry name" value="WD40_rpt"/>
</dbReference>
<dbReference type="PROSITE" id="PS50082">
    <property type="entry name" value="WD_REPEATS_2"/>
    <property type="match status" value="2"/>
</dbReference>
<evidence type="ECO:0008006" key="4">
    <source>
        <dbReference type="Google" id="ProtNLM"/>
    </source>
</evidence>
<accession>A0A8S1YGN1</accession>
<feature type="repeat" description="WD" evidence="1">
    <location>
        <begin position="222"/>
        <end position="253"/>
    </location>
</feature>
<feature type="repeat" description="WD" evidence="1">
    <location>
        <begin position="177"/>
        <end position="209"/>
    </location>
</feature>
<keyword evidence="1" id="KW-0853">WD repeat</keyword>
<evidence type="ECO:0000313" key="2">
    <source>
        <dbReference type="EMBL" id="CAD8213656.1"/>
    </source>
</evidence>
<dbReference type="Proteomes" id="UP000689195">
    <property type="component" value="Unassembled WGS sequence"/>
</dbReference>
<keyword evidence="3" id="KW-1185">Reference proteome</keyword>
<dbReference type="OrthoDB" id="406844at2759"/>
<evidence type="ECO:0000256" key="1">
    <source>
        <dbReference type="PROSITE-ProRule" id="PRU00221"/>
    </source>
</evidence>
<dbReference type="AlphaFoldDB" id="A0A8S1YGN1"/>
<reference evidence="2" key="1">
    <citation type="submission" date="2021-01" db="EMBL/GenBank/DDBJ databases">
        <authorList>
            <consortium name="Genoscope - CEA"/>
            <person name="William W."/>
        </authorList>
    </citation>
    <scope>NUCLEOTIDE SEQUENCE</scope>
</reference>
<dbReference type="Pfam" id="PF00400">
    <property type="entry name" value="WD40"/>
    <property type="match status" value="3"/>
</dbReference>